<gene>
    <name evidence="2" type="ORF">NS354_06350</name>
</gene>
<proteinExistence type="predicted"/>
<dbReference type="EMBL" id="LDRK01000028">
    <property type="protein sequence ID" value="KTR86111.1"/>
    <property type="molecule type" value="Genomic_DNA"/>
</dbReference>
<keyword evidence="1" id="KW-0472">Membrane</keyword>
<reference evidence="2 3" key="1">
    <citation type="journal article" date="2016" name="Front. Microbiol.">
        <title>Genomic Resource of Rice Seed Associated Bacteria.</title>
        <authorList>
            <person name="Midha S."/>
            <person name="Bansal K."/>
            <person name="Sharma S."/>
            <person name="Kumar N."/>
            <person name="Patil P.P."/>
            <person name="Chaudhry V."/>
            <person name="Patil P.B."/>
        </authorList>
    </citation>
    <scope>NUCLEOTIDE SEQUENCE [LARGE SCALE GENOMIC DNA]</scope>
    <source>
        <strain evidence="2 3">NS354</strain>
    </source>
</reference>
<feature type="transmembrane region" description="Helical" evidence="1">
    <location>
        <begin position="12"/>
        <end position="33"/>
    </location>
</feature>
<comment type="caution">
    <text evidence="2">The sequence shown here is derived from an EMBL/GenBank/DDBJ whole genome shotgun (WGS) entry which is preliminary data.</text>
</comment>
<dbReference type="OrthoDB" id="5123397at2"/>
<accession>A0A147ENP9</accession>
<name>A0A147ENP9_9MICO</name>
<keyword evidence="3" id="KW-1185">Reference proteome</keyword>
<organism evidence="2 3">
    <name type="scientific">Leucobacter chromiiresistens</name>
    <dbReference type="NCBI Taxonomy" id="1079994"/>
    <lineage>
        <taxon>Bacteria</taxon>
        <taxon>Bacillati</taxon>
        <taxon>Actinomycetota</taxon>
        <taxon>Actinomycetes</taxon>
        <taxon>Micrococcales</taxon>
        <taxon>Microbacteriaceae</taxon>
        <taxon>Leucobacter</taxon>
    </lineage>
</organism>
<dbReference type="RefSeq" id="WP_058593732.1">
    <property type="nucleotide sequence ID" value="NZ_LDRK01000028.1"/>
</dbReference>
<evidence type="ECO:0000313" key="3">
    <source>
        <dbReference type="Proteomes" id="UP000070810"/>
    </source>
</evidence>
<dbReference type="Proteomes" id="UP000070810">
    <property type="component" value="Unassembled WGS sequence"/>
</dbReference>
<dbReference type="PATRIC" id="fig|1079994.3.peg.1362"/>
<evidence type="ECO:0000256" key="1">
    <source>
        <dbReference type="SAM" id="Phobius"/>
    </source>
</evidence>
<dbReference type="AlphaFoldDB" id="A0A147ENP9"/>
<evidence type="ECO:0000313" key="2">
    <source>
        <dbReference type="EMBL" id="KTR86111.1"/>
    </source>
</evidence>
<keyword evidence="1" id="KW-1133">Transmembrane helix</keyword>
<sequence>MNATQRGINRSVLLVVGIVLIAGGAAAAAAALLPDIGSAWTTATESAVQWMRDASTVTRVAEASPVSWFVIAVLAALLVLVVIAIVIIARLGGGRSRTVLREEAREGAQGAVTIGHGFAADALTGALAHRSEILSSRVTSRTLRGVDVLHVKVTPRQHASPREIAEIVGRLADNLAMLTGRETPMLLSIRSGIRSRVAAGEPRVQ</sequence>
<feature type="transmembrane region" description="Helical" evidence="1">
    <location>
        <begin position="68"/>
        <end position="91"/>
    </location>
</feature>
<keyword evidence="1" id="KW-0812">Transmembrane</keyword>
<evidence type="ECO:0008006" key="4">
    <source>
        <dbReference type="Google" id="ProtNLM"/>
    </source>
</evidence>
<protein>
    <recommendedName>
        <fullName evidence="4">Alkaline shock response membrane anchor protein AmaP</fullName>
    </recommendedName>
</protein>